<evidence type="ECO:0000256" key="1">
    <source>
        <dbReference type="SAM" id="Phobius"/>
    </source>
</evidence>
<evidence type="ECO:0000313" key="2">
    <source>
        <dbReference type="EMBL" id="MFB9089272.1"/>
    </source>
</evidence>
<keyword evidence="1" id="KW-0472">Membrane</keyword>
<dbReference type="RefSeq" id="WP_290286250.1">
    <property type="nucleotide sequence ID" value="NZ_JAUFQN010000019.1"/>
</dbReference>
<accession>A0ABV5GDU5</accession>
<evidence type="ECO:0000313" key="3">
    <source>
        <dbReference type="Proteomes" id="UP001589576"/>
    </source>
</evidence>
<feature type="transmembrane region" description="Helical" evidence="1">
    <location>
        <begin position="9"/>
        <end position="26"/>
    </location>
</feature>
<proteinExistence type="predicted"/>
<protein>
    <submittedName>
        <fullName evidence="2">Uncharacterized protein</fullName>
    </submittedName>
</protein>
<dbReference type="Proteomes" id="UP001589576">
    <property type="component" value="Unassembled WGS sequence"/>
</dbReference>
<gene>
    <name evidence="2" type="ORF">ACFFUU_06650</name>
</gene>
<name>A0ABV5GDU5_9FLAO</name>
<keyword evidence="1" id="KW-0812">Transmembrane</keyword>
<keyword evidence="3" id="KW-1185">Reference proteome</keyword>
<dbReference type="EMBL" id="JBHMFB010000016">
    <property type="protein sequence ID" value="MFB9089272.1"/>
    <property type="molecule type" value="Genomic_DNA"/>
</dbReference>
<keyword evidence="1" id="KW-1133">Transmembrane helix</keyword>
<comment type="caution">
    <text evidence="2">The sequence shown here is derived from an EMBL/GenBank/DDBJ whole genome shotgun (WGS) entry which is preliminary data.</text>
</comment>
<sequence>MNYLRFTQYAYLIAGFIFAFDAYQKFEAGETNKAYISIAFTAVGIFMFFFRRRFAKKFDDHNKKL</sequence>
<reference evidence="2 3" key="1">
    <citation type="submission" date="2024-09" db="EMBL/GenBank/DDBJ databases">
        <authorList>
            <person name="Sun Q."/>
            <person name="Mori K."/>
        </authorList>
    </citation>
    <scope>NUCLEOTIDE SEQUENCE [LARGE SCALE GENOMIC DNA]</scope>
    <source>
        <strain evidence="2 3">CECT 8460</strain>
    </source>
</reference>
<feature type="transmembrane region" description="Helical" evidence="1">
    <location>
        <begin position="32"/>
        <end position="50"/>
    </location>
</feature>
<organism evidence="2 3">
    <name type="scientific">Flavobacterium paronense</name>
    <dbReference type="NCBI Taxonomy" id="1392775"/>
    <lineage>
        <taxon>Bacteria</taxon>
        <taxon>Pseudomonadati</taxon>
        <taxon>Bacteroidota</taxon>
        <taxon>Flavobacteriia</taxon>
        <taxon>Flavobacteriales</taxon>
        <taxon>Flavobacteriaceae</taxon>
        <taxon>Flavobacterium</taxon>
    </lineage>
</organism>